<dbReference type="RefSeq" id="WP_159443614.1">
    <property type="nucleotide sequence ID" value="NZ_FUWX01000014.1"/>
</dbReference>
<proteinExistence type="predicted"/>
<dbReference type="STRING" id="180163.SAMN02745174_01893"/>
<accession>A0A1T4PFS7</accession>
<reference evidence="2 3" key="1">
    <citation type="submission" date="2017-02" db="EMBL/GenBank/DDBJ databases">
        <authorList>
            <person name="Peterson S.W."/>
        </authorList>
    </citation>
    <scope>NUCLEOTIDE SEQUENCE [LARGE SCALE GENOMIC DNA]</scope>
    <source>
        <strain evidence="2 3">ATCC 700028</strain>
    </source>
</reference>
<keyword evidence="3" id="KW-1185">Reference proteome</keyword>
<dbReference type="EMBL" id="FUWX01000014">
    <property type="protein sequence ID" value="SJZ90177.1"/>
    <property type="molecule type" value="Genomic_DNA"/>
</dbReference>
<dbReference type="AlphaFoldDB" id="A0A1T4PFS7"/>
<dbReference type="InterPro" id="IPR025309">
    <property type="entry name" value="KTSC_dom"/>
</dbReference>
<evidence type="ECO:0000313" key="2">
    <source>
        <dbReference type="EMBL" id="SJZ90177.1"/>
    </source>
</evidence>
<dbReference type="Pfam" id="PF13619">
    <property type="entry name" value="KTSC"/>
    <property type="match status" value="1"/>
</dbReference>
<evidence type="ECO:0000313" key="3">
    <source>
        <dbReference type="Proteomes" id="UP000191153"/>
    </source>
</evidence>
<dbReference type="Proteomes" id="UP000191153">
    <property type="component" value="Unassembled WGS sequence"/>
</dbReference>
<evidence type="ECO:0000259" key="1">
    <source>
        <dbReference type="Pfam" id="PF13619"/>
    </source>
</evidence>
<organism evidence="2 3">
    <name type="scientific">Cetobacterium ceti</name>
    <dbReference type="NCBI Taxonomy" id="180163"/>
    <lineage>
        <taxon>Bacteria</taxon>
        <taxon>Fusobacteriati</taxon>
        <taxon>Fusobacteriota</taxon>
        <taxon>Fusobacteriia</taxon>
        <taxon>Fusobacteriales</taxon>
        <taxon>Fusobacteriaceae</taxon>
        <taxon>Cetobacterium</taxon>
    </lineage>
</organism>
<feature type="domain" description="KTSC" evidence="1">
    <location>
        <begin position="10"/>
        <end position="46"/>
    </location>
</feature>
<gene>
    <name evidence="2" type="ORF">SAMN02745174_01893</name>
</gene>
<name>A0A1T4PFS7_9FUSO</name>
<protein>
    <submittedName>
        <fullName evidence="2">KTSC domain-containing protein</fullName>
    </submittedName>
</protein>
<sequence>MLVKINLFGIETVTYVKTLNLLKVKFNSGLICAYKQVPENTFLQFVDEFHKNEKKGHILNYYKKLLNNFELELLDY</sequence>